<comment type="caution">
    <text evidence="1">The sequence shown here is derived from an EMBL/GenBank/DDBJ whole genome shotgun (WGS) entry which is preliminary data.</text>
</comment>
<sequence>MKIPTHLKHKPILEVPNYDDIDGPYAGDSDAKGLSIGIAQWNTAGWTELSAKVWRNPGNKWSRQSEELPLHRVIDLASLICIAMDYCRNDNNLRSLDDFPVNRSTDNPELKHHINLMGKELKENEKHLNESLKRLSTELKRLGY</sequence>
<reference evidence="1 2" key="1">
    <citation type="submission" date="2020-06" db="EMBL/GenBank/DDBJ databases">
        <title>REHAB project genomes.</title>
        <authorList>
            <person name="Shaw L.P."/>
        </authorList>
    </citation>
    <scope>NUCLEOTIDE SEQUENCE [LARGE SCALE GENOMIC DNA]</scope>
    <source>
        <strain evidence="1 2">RHBSTW-00074</strain>
    </source>
</reference>
<gene>
    <name evidence="1" type="ORF">HV056_25555</name>
</gene>
<name>A0A7W3CEC5_ENTAS</name>
<evidence type="ECO:0000313" key="1">
    <source>
        <dbReference type="EMBL" id="MBA8079834.1"/>
    </source>
</evidence>
<accession>A0A7W3CEC5</accession>
<dbReference type="InterPro" id="IPR045352">
    <property type="entry name" value="DUF6530"/>
</dbReference>
<protein>
    <submittedName>
        <fullName evidence="1">Uncharacterized protein</fullName>
    </submittedName>
</protein>
<organism evidence="1 2">
    <name type="scientific">Enterobacter asburiae</name>
    <dbReference type="NCBI Taxonomy" id="61645"/>
    <lineage>
        <taxon>Bacteria</taxon>
        <taxon>Pseudomonadati</taxon>
        <taxon>Pseudomonadota</taxon>
        <taxon>Gammaproteobacteria</taxon>
        <taxon>Enterobacterales</taxon>
        <taxon>Enterobacteriaceae</taxon>
        <taxon>Enterobacter</taxon>
        <taxon>Enterobacter cloacae complex</taxon>
    </lineage>
</organism>
<evidence type="ECO:0000313" key="2">
    <source>
        <dbReference type="Proteomes" id="UP000533461"/>
    </source>
</evidence>
<dbReference type="RefSeq" id="WP_182384007.1">
    <property type="nucleotide sequence ID" value="NZ_JABXQT010000002.1"/>
</dbReference>
<dbReference type="EMBL" id="JABXRP010000004">
    <property type="protein sequence ID" value="MBA8079834.1"/>
    <property type="molecule type" value="Genomic_DNA"/>
</dbReference>
<proteinExistence type="predicted"/>
<dbReference type="Proteomes" id="UP000533461">
    <property type="component" value="Unassembled WGS sequence"/>
</dbReference>
<dbReference type="AlphaFoldDB" id="A0A7W3CEC5"/>
<dbReference type="Pfam" id="PF20140">
    <property type="entry name" value="DUF6530"/>
    <property type="match status" value="1"/>
</dbReference>